<feature type="transmembrane region" description="Helical" evidence="8">
    <location>
        <begin position="218"/>
        <end position="243"/>
    </location>
</feature>
<dbReference type="AlphaFoldDB" id="A0A2U1TXU1"/>
<feature type="transmembrane region" description="Helical" evidence="8">
    <location>
        <begin position="288"/>
        <end position="306"/>
    </location>
</feature>
<evidence type="ECO:0000259" key="9">
    <source>
        <dbReference type="PROSITE" id="PS50850"/>
    </source>
</evidence>
<dbReference type="InterPro" id="IPR011701">
    <property type="entry name" value="MFS"/>
</dbReference>
<feature type="transmembrane region" description="Helical" evidence="8">
    <location>
        <begin position="111"/>
        <end position="129"/>
    </location>
</feature>
<evidence type="ECO:0000313" key="11">
    <source>
        <dbReference type="Proteomes" id="UP000245138"/>
    </source>
</evidence>
<dbReference type="InterPro" id="IPR001958">
    <property type="entry name" value="Tet-R_TetA/multi-R_MdtG-like"/>
</dbReference>
<feature type="transmembrane region" description="Helical" evidence="8">
    <location>
        <begin position="84"/>
        <end position="105"/>
    </location>
</feature>
<protein>
    <recommendedName>
        <fullName evidence="8">Multidrug resistance protein MdtG</fullName>
    </recommendedName>
</protein>
<dbReference type="InterPro" id="IPR023692">
    <property type="entry name" value="Mutidrug-R_MdtG"/>
</dbReference>
<evidence type="ECO:0000256" key="2">
    <source>
        <dbReference type="ARBA" id="ARBA00022448"/>
    </source>
</evidence>
<feature type="transmembrane region" description="Helical" evidence="8">
    <location>
        <begin position="255"/>
        <end position="276"/>
    </location>
</feature>
<dbReference type="PRINTS" id="PR01035">
    <property type="entry name" value="TCRTETA"/>
</dbReference>
<dbReference type="CDD" id="cd17391">
    <property type="entry name" value="MFS_MdtG_MDR_like"/>
    <property type="match status" value="1"/>
</dbReference>
<dbReference type="OrthoDB" id="65739at2"/>
<reference evidence="10 11" key="1">
    <citation type="submission" date="2018-04" db="EMBL/GenBank/DDBJ databases">
        <title>Brenneria corticis sp.nov.</title>
        <authorList>
            <person name="Li Y."/>
        </authorList>
    </citation>
    <scope>NUCLEOTIDE SEQUENCE [LARGE SCALE GENOMIC DNA]</scope>
    <source>
        <strain evidence="10 11">LMG 27715</strain>
    </source>
</reference>
<gene>
    <name evidence="8" type="primary">mdtG</name>
    <name evidence="10" type="ORF">B4923_04675</name>
</gene>
<dbReference type="RefSeq" id="WP_109053208.1">
    <property type="nucleotide sequence ID" value="NZ_QDKJ01000003.1"/>
</dbReference>
<keyword evidence="7 8" id="KW-0472">Membrane</keyword>
<dbReference type="Gene3D" id="1.20.1250.20">
    <property type="entry name" value="MFS general substrate transporter like domains"/>
    <property type="match status" value="2"/>
</dbReference>
<evidence type="ECO:0000256" key="1">
    <source>
        <dbReference type="ARBA" id="ARBA00004651"/>
    </source>
</evidence>
<name>A0A2U1TXU1_9GAMM</name>
<keyword evidence="4" id="KW-0997">Cell inner membrane</keyword>
<feature type="transmembrane region" description="Helical" evidence="8">
    <location>
        <begin position="172"/>
        <end position="191"/>
    </location>
</feature>
<proteinExistence type="inferred from homology"/>
<keyword evidence="11" id="KW-1185">Reference proteome</keyword>
<feature type="transmembrane region" description="Helical" evidence="8">
    <location>
        <begin position="51"/>
        <end position="72"/>
    </location>
</feature>
<comment type="subcellular location">
    <subcellularLocation>
        <location evidence="1 8">Cell membrane</location>
        <topology evidence="1 8">Multi-pass membrane protein</topology>
    </subcellularLocation>
</comment>
<dbReference type="PANTHER" id="PTHR43414:SF6">
    <property type="entry name" value="MULTIDRUG RESISTANCE PROTEIN MDTG"/>
    <property type="match status" value="1"/>
</dbReference>
<dbReference type="EMBL" id="QDKJ01000003">
    <property type="protein sequence ID" value="PWC14209.1"/>
    <property type="molecule type" value="Genomic_DNA"/>
</dbReference>
<dbReference type="InterPro" id="IPR020846">
    <property type="entry name" value="MFS_dom"/>
</dbReference>
<dbReference type="Proteomes" id="UP000245138">
    <property type="component" value="Unassembled WGS sequence"/>
</dbReference>
<organism evidence="10 11">
    <name type="scientific">Brenneria roseae subsp. americana</name>
    <dbReference type="NCBI Taxonomy" id="1508507"/>
    <lineage>
        <taxon>Bacteria</taxon>
        <taxon>Pseudomonadati</taxon>
        <taxon>Pseudomonadota</taxon>
        <taxon>Gammaproteobacteria</taxon>
        <taxon>Enterobacterales</taxon>
        <taxon>Pectobacteriaceae</taxon>
        <taxon>Brenneria</taxon>
    </lineage>
</organism>
<feature type="domain" description="Major facilitator superfamily (MFS) profile" evidence="9">
    <location>
        <begin position="13"/>
        <end position="400"/>
    </location>
</feature>
<keyword evidence="5 8" id="KW-0812">Transmembrane</keyword>
<dbReference type="NCBIfam" id="NF007372">
    <property type="entry name" value="PRK09874.1"/>
    <property type="match status" value="1"/>
</dbReference>
<keyword evidence="6 8" id="KW-1133">Transmembrane helix</keyword>
<dbReference type="SUPFAM" id="SSF103473">
    <property type="entry name" value="MFS general substrate transporter"/>
    <property type="match status" value="1"/>
</dbReference>
<evidence type="ECO:0000256" key="7">
    <source>
        <dbReference type="ARBA" id="ARBA00023136"/>
    </source>
</evidence>
<dbReference type="PANTHER" id="PTHR43414">
    <property type="entry name" value="MULTIDRUG RESISTANCE PROTEIN MDTG"/>
    <property type="match status" value="1"/>
</dbReference>
<keyword evidence="2 8" id="KW-0813">Transport</keyword>
<evidence type="ECO:0000256" key="5">
    <source>
        <dbReference type="ARBA" id="ARBA00022692"/>
    </source>
</evidence>
<accession>A0A2U1TXU1</accession>
<evidence type="ECO:0000256" key="6">
    <source>
        <dbReference type="ARBA" id="ARBA00022989"/>
    </source>
</evidence>
<dbReference type="InterPro" id="IPR036259">
    <property type="entry name" value="MFS_trans_sf"/>
</dbReference>
<dbReference type="GO" id="GO:0005886">
    <property type="term" value="C:plasma membrane"/>
    <property type="evidence" value="ECO:0007669"/>
    <property type="project" value="UniProtKB-SubCell"/>
</dbReference>
<dbReference type="HAMAP" id="MF_01528">
    <property type="entry name" value="MFS_MdtG"/>
    <property type="match status" value="1"/>
</dbReference>
<evidence type="ECO:0000256" key="4">
    <source>
        <dbReference type="ARBA" id="ARBA00022519"/>
    </source>
</evidence>
<dbReference type="PROSITE" id="PS50850">
    <property type="entry name" value="MFS"/>
    <property type="match status" value="1"/>
</dbReference>
<evidence type="ECO:0000256" key="3">
    <source>
        <dbReference type="ARBA" id="ARBA00022475"/>
    </source>
</evidence>
<dbReference type="GO" id="GO:0022857">
    <property type="term" value="F:transmembrane transporter activity"/>
    <property type="evidence" value="ECO:0007669"/>
    <property type="project" value="UniProtKB-UniRule"/>
</dbReference>
<evidence type="ECO:0000256" key="8">
    <source>
        <dbReference type="HAMAP-Rule" id="MF_01528"/>
    </source>
</evidence>
<dbReference type="FunFam" id="1.20.1250.20:FF:000020">
    <property type="entry name" value="Multidrug resistance protein MdtG"/>
    <property type="match status" value="1"/>
</dbReference>
<feature type="transmembrane region" description="Helical" evidence="8">
    <location>
        <begin position="141"/>
        <end position="160"/>
    </location>
</feature>
<sequence length="408" mass="44344">MTPETEPIDWKRNLYVTWLGCFFTGAAFSLVMPFLPLYIEQLGITGHSALNMWSGIVFSITFLFSAIASPFWGRLADRKGRKLMLLRSVLGMCIVMILMGLAQNIWQFLCLRAALGILGGFVPNANALIATQVPRNKSGWALGTLSTGAVSGALIGPLIGGYLADIYGLRPVFFITAGVLFICFLITLLFVQERFTAVRKKDMLSGRQVMVSLKNPRLILSLFMTTLIIQVATGSVSPILTLFVRDLAGTTQNLAFISGMIAAIPGVSALLSAPRLGKLGDKIGPERVLIAMLILSVLLLIPMAFVQNPWQLGILRFLLGAADGALLPAVQTLLIYHSSNQVAGRIFSYNQSFRDIGNVTGPIIGASISATYGFRAVFIVTALIVLINVIYSWRSLQRRTSKLELPGD</sequence>
<feature type="transmembrane region" description="Helical" evidence="8">
    <location>
        <begin position="15"/>
        <end position="39"/>
    </location>
</feature>
<comment type="caution">
    <text evidence="10">The sequence shown here is derived from an EMBL/GenBank/DDBJ whole genome shotgun (WGS) entry which is preliminary data.</text>
</comment>
<dbReference type="Pfam" id="PF07690">
    <property type="entry name" value="MFS_1"/>
    <property type="match status" value="1"/>
</dbReference>
<evidence type="ECO:0000313" key="10">
    <source>
        <dbReference type="EMBL" id="PWC14209.1"/>
    </source>
</evidence>
<dbReference type="FunFam" id="1.20.1250.20:FF:000022">
    <property type="entry name" value="Multidrug resistance protein MdtG"/>
    <property type="match status" value="1"/>
</dbReference>
<comment type="similarity">
    <text evidence="8">Belongs to the major facilitator superfamily. DHA1 family. MdtG (TC 2.A.1.2.20) subfamily.</text>
</comment>
<keyword evidence="3 8" id="KW-1003">Cell membrane</keyword>
<feature type="transmembrane region" description="Helical" evidence="8">
    <location>
        <begin position="372"/>
        <end position="393"/>
    </location>
</feature>